<dbReference type="InterPro" id="IPR014729">
    <property type="entry name" value="Rossmann-like_a/b/a_fold"/>
</dbReference>
<dbReference type="SUPFAM" id="SSF52374">
    <property type="entry name" value="Nucleotidylyl transferase"/>
    <property type="match status" value="1"/>
</dbReference>
<evidence type="ECO:0000256" key="5">
    <source>
        <dbReference type="ARBA" id="ARBA00022917"/>
    </source>
</evidence>
<feature type="short sequence motif" description="'HIGH' region" evidence="7">
    <location>
        <begin position="13"/>
        <end position="23"/>
    </location>
</feature>
<keyword evidence="4 7" id="KW-0067">ATP-binding</keyword>
<gene>
    <name evidence="7 10" type="primary">metG</name>
    <name evidence="10" type="ORF">Rmf_25220</name>
</gene>
<feature type="domain" description="Methionyl/Leucyl tRNA synthetase" evidence="8">
    <location>
        <begin position="6"/>
        <end position="377"/>
    </location>
</feature>
<evidence type="ECO:0000256" key="3">
    <source>
        <dbReference type="ARBA" id="ARBA00022741"/>
    </source>
</evidence>
<evidence type="ECO:0000259" key="9">
    <source>
        <dbReference type="Pfam" id="PF19303"/>
    </source>
</evidence>
<evidence type="ECO:0000259" key="8">
    <source>
        <dbReference type="Pfam" id="PF09334"/>
    </source>
</evidence>
<dbReference type="Gene3D" id="1.10.730.10">
    <property type="entry name" value="Isoleucyl-tRNA Synthetase, Domain 1"/>
    <property type="match status" value="1"/>
</dbReference>
<dbReference type="InterPro" id="IPR015413">
    <property type="entry name" value="Methionyl/Leucyl_tRNA_Synth"/>
</dbReference>
<feature type="short sequence motif" description="'KMSKS' region" evidence="7">
    <location>
        <begin position="313"/>
        <end position="317"/>
    </location>
</feature>
<dbReference type="Proteomes" id="UP000831327">
    <property type="component" value="Chromosome"/>
</dbReference>
<accession>A0ABM7Y433</accession>
<comment type="similarity">
    <text evidence="7">Belongs to the class-I aminoacyl-tRNA synthetase family. MetG type 2B subfamily.</text>
</comment>
<protein>
    <recommendedName>
        <fullName evidence="7">Methionine--tRNA ligase</fullName>
        <ecNumber evidence="7">6.1.1.10</ecNumber>
    </recommendedName>
    <alternativeName>
        <fullName evidence="7">Methionyl-tRNA synthetase</fullName>
        <shortName evidence="7">MetRS</shortName>
    </alternativeName>
</protein>
<dbReference type="PANTHER" id="PTHR43326">
    <property type="entry name" value="METHIONYL-TRNA SYNTHETASE"/>
    <property type="match status" value="1"/>
</dbReference>
<dbReference type="InterPro" id="IPR041872">
    <property type="entry name" value="Anticodon_Met"/>
</dbReference>
<keyword evidence="7" id="KW-0963">Cytoplasm</keyword>
<evidence type="ECO:0000256" key="1">
    <source>
        <dbReference type="ARBA" id="ARBA00003314"/>
    </source>
</evidence>
<dbReference type="Pfam" id="PF19303">
    <property type="entry name" value="Anticodon_3"/>
    <property type="match status" value="1"/>
</dbReference>
<dbReference type="NCBIfam" id="NF008900">
    <property type="entry name" value="PRK12267.1"/>
    <property type="match status" value="1"/>
</dbReference>
<dbReference type="PRINTS" id="PR01041">
    <property type="entry name" value="TRNASYNTHMET"/>
</dbReference>
<keyword evidence="11" id="KW-1185">Reference proteome</keyword>
<dbReference type="Pfam" id="PF09334">
    <property type="entry name" value="tRNA-synt_1g"/>
    <property type="match status" value="1"/>
</dbReference>
<comment type="catalytic activity">
    <reaction evidence="7">
        <text>tRNA(Met) + L-methionine + ATP = L-methionyl-tRNA(Met) + AMP + diphosphate</text>
        <dbReference type="Rhea" id="RHEA:13481"/>
        <dbReference type="Rhea" id="RHEA-COMP:9667"/>
        <dbReference type="Rhea" id="RHEA-COMP:9698"/>
        <dbReference type="ChEBI" id="CHEBI:30616"/>
        <dbReference type="ChEBI" id="CHEBI:33019"/>
        <dbReference type="ChEBI" id="CHEBI:57844"/>
        <dbReference type="ChEBI" id="CHEBI:78442"/>
        <dbReference type="ChEBI" id="CHEBI:78530"/>
        <dbReference type="ChEBI" id="CHEBI:456215"/>
        <dbReference type="EC" id="6.1.1.10"/>
    </reaction>
</comment>
<keyword evidence="2 7" id="KW-0436">Ligase</keyword>
<evidence type="ECO:0000256" key="4">
    <source>
        <dbReference type="ARBA" id="ARBA00022840"/>
    </source>
</evidence>
<dbReference type="EC" id="6.1.1.10" evidence="7"/>
<dbReference type="CDD" id="cd00814">
    <property type="entry name" value="MetRS_core"/>
    <property type="match status" value="1"/>
</dbReference>
<proteinExistence type="inferred from homology"/>
<reference evidence="10 11" key="1">
    <citation type="journal article" date="2016" name="Microbes Environ.">
        <title>Phylogenetically diverse aerobic anoxygenic phototrophic bacteria isolated from epilithic biofilms in Tama river, Japan.</title>
        <authorList>
            <person name="Hirose S."/>
            <person name="Matsuura K."/>
            <person name="Haruta S."/>
        </authorList>
    </citation>
    <scope>NUCLEOTIDE SEQUENCE [LARGE SCALE GENOMIC DNA]</scope>
    <source>
        <strain evidence="10 11">S08</strain>
    </source>
</reference>
<evidence type="ECO:0000313" key="11">
    <source>
        <dbReference type="Proteomes" id="UP000831327"/>
    </source>
</evidence>
<keyword evidence="5 7" id="KW-0648">Protein biosynthesis</keyword>
<evidence type="ECO:0000256" key="2">
    <source>
        <dbReference type="ARBA" id="ARBA00022598"/>
    </source>
</evidence>
<organism evidence="10 11">
    <name type="scientific">Roseomonas fluvialis</name>
    <dbReference type="NCBI Taxonomy" id="1750527"/>
    <lineage>
        <taxon>Bacteria</taxon>
        <taxon>Pseudomonadati</taxon>
        <taxon>Pseudomonadota</taxon>
        <taxon>Alphaproteobacteria</taxon>
        <taxon>Acetobacterales</taxon>
        <taxon>Roseomonadaceae</taxon>
        <taxon>Roseomonas</taxon>
    </lineage>
</organism>
<dbReference type="InterPro" id="IPR023457">
    <property type="entry name" value="Met-tRNA_synth_2"/>
</dbReference>
<dbReference type="EMBL" id="AP025637">
    <property type="protein sequence ID" value="BDG72593.1"/>
    <property type="molecule type" value="Genomic_DNA"/>
</dbReference>
<dbReference type="NCBIfam" id="TIGR00398">
    <property type="entry name" value="metG"/>
    <property type="match status" value="1"/>
</dbReference>
<evidence type="ECO:0000313" key="10">
    <source>
        <dbReference type="EMBL" id="BDG72593.1"/>
    </source>
</evidence>
<comment type="caution">
    <text evidence="7">Lacks conserved residue(s) required for the propagation of feature annotation.</text>
</comment>
<dbReference type="HAMAP" id="MF_01228">
    <property type="entry name" value="Met_tRNA_synth_type2"/>
    <property type="match status" value="1"/>
</dbReference>
<dbReference type="SUPFAM" id="SSF47323">
    <property type="entry name" value="Anticodon-binding domain of a subclass of class I aminoacyl-tRNA synthetases"/>
    <property type="match status" value="1"/>
</dbReference>
<comment type="subcellular location">
    <subcellularLocation>
        <location evidence="7">Cytoplasm</location>
    </subcellularLocation>
</comment>
<evidence type="ECO:0000256" key="6">
    <source>
        <dbReference type="ARBA" id="ARBA00023146"/>
    </source>
</evidence>
<comment type="subunit">
    <text evidence="7">Monomer.</text>
</comment>
<keyword evidence="3 7" id="KW-0547">Nucleotide-binding</keyword>
<name>A0ABM7Y433_9PROT</name>
<evidence type="ECO:0000256" key="7">
    <source>
        <dbReference type="HAMAP-Rule" id="MF_01228"/>
    </source>
</evidence>
<dbReference type="GO" id="GO:0016874">
    <property type="term" value="F:ligase activity"/>
    <property type="evidence" value="ECO:0007669"/>
    <property type="project" value="UniProtKB-KW"/>
</dbReference>
<dbReference type="PANTHER" id="PTHR43326:SF1">
    <property type="entry name" value="METHIONINE--TRNA LIGASE, MITOCHONDRIAL"/>
    <property type="match status" value="1"/>
</dbReference>
<keyword evidence="6 7" id="KW-0030">Aminoacyl-tRNA synthetase</keyword>
<sequence>MAKPPIYLTTPIYYVNDRPHIGHAYTSLATDVLARFKRLDGHEVFFLTGTDEHGQKVEKAAQDAGEDPQAFTDRVSQAFRDLTITMGFSNDDFIRTTEPRHKAACVALWKVLAERGEIYLGDYEGWYAVRDEAFYGADEIVERDGVKYAPTGAPVEWVREPSYFFRLGKWLPELLRRFDLPEGDAERIDIQPESRRNEVRAFIQQGLKEFGDASPKLDLSVSRTSFKWGVKVPGDEAHVMYVWVDALTNYITAAGYPDTTAQRWKFWPADVHFVGKDIVRFHTIYWPAMLLAAGLPTAKRVFAHGWWTNEGQKISKSLGNVIDPVTLVEEFGLDPVRYFLLREVPFGQDGDFSRKALVNRLNGELADALGNLANRTLSLIQRNCEGRLPGQGDAAVGAPLLDPVHKLTDQVRQRLDRQEFHLALETILASVRDANGYITQEAPWALKKTDLVRMAAVLRALHDALRVYATVLQPFMPTTMAALLDQLGVPPDARDFAALAAPLPEGTHLPPPAPLFRKIELAAA</sequence>
<dbReference type="InterPro" id="IPR009080">
    <property type="entry name" value="tRNAsynth_Ia_anticodon-bd"/>
</dbReference>
<dbReference type="InterPro" id="IPR014758">
    <property type="entry name" value="Met-tRNA_synth"/>
</dbReference>
<dbReference type="RefSeq" id="WP_244459787.1">
    <property type="nucleotide sequence ID" value="NZ_AP025637.1"/>
</dbReference>
<dbReference type="Gene3D" id="3.40.50.620">
    <property type="entry name" value="HUPs"/>
    <property type="match status" value="1"/>
</dbReference>
<comment type="function">
    <text evidence="1 7">Is required not only for elongation of protein synthesis but also for the initiation of all mRNA translation through initiator tRNA(fMet) aminoacylation.</text>
</comment>
<dbReference type="InterPro" id="IPR033911">
    <property type="entry name" value="MetRS_core"/>
</dbReference>
<dbReference type="Gene3D" id="2.170.220.10">
    <property type="match status" value="1"/>
</dbReference>
<dbReference type="CDD" id="cd07957">
    <property type="entry name" value="Anticodon_Ia_Met"/>
    <property type="match status" value="1"/>
</dbReference>
<feature type="domain" description="Methionyl-tRNA synthetase anticodon-binding" evidence="9">
    <location>
        <begin position="400"/>
        <end position="520"/>
    </location>
</feature>